<dbReference type="GO" id="GO:0016491">
    <property type="term" value="F:oxidoreductase activity"/>
    <property type="evidence" value="ECO:0007669"/>
    <property type="project" value="UniProtKB-KW"/>
</dbReference>
<dbReference type="InterPro" id="IPR006058">
    <property type="entry name" value="2Fe2S_fd_BS"/>
</dbReference>
<dbReference type="PROSITE" id="PS51085">
    <property type="entry name" value="2FE2S_FER_2"/>
    <property type="match status" value="1"/>
</dbReference>
<evidence type="ECO:0000259" key="6">
    <source>
        <dbReference type="PROSITE" id="PS51085"/>
    </source>
</evidence>
<dbReference type="SUPFAM" id="SSF54292">
    <property type="entry name" value="2Fe-2S ferredoxin-like"/>
    <property type="match status" value="1"/>
</dbReference>
<sequence length="1531" mass="170019">MIPFYILIMKNSVSFFLNGKPVTIENPKPDLLLLDYIRSEEVGLIGAKKGCGQGGCGACTVILSNWNEEKNKVEHKSINSCLRPVCALGGLSVTTVEGTGGVERPENKHLTFTPSGSRGVLPSEVPPPKAWNEAKANLLNLHEHKLDKSIKKLKSTSQNGITATCVSDPDNSDVHEGMNPVAHRLAINNGTQCGYCTVGFVMNMSAFLSENPSPTKQQIEEIFDGNICRCTGYRSILTGMKTFASDWSTLDEENRMKCVTEDKCEEVMIHDTINIPFPEAAKAPLPPVNVIESYQSWITPQSLDELKKVLKNNSAKTTRIVFGNTSYGIYIDEFPEVKLFVDIKLIPDFYGINKLESEIEVGASTTYSELLTLLENYISENDLSPTSTIGALEFMCHRTAGMIVRNAASLAGNTMLVLHHIFEREPFPSDLFTALDACDAEISLLRIKTGKEVKWKVSNLVNQLLKNPDLAQDIVILKYHLPIGKENEVTLSQKVALREVNSHSIVNNCTRISFNDTYEITDASIVFGGIAPVTWHASNSEQWLKGKKLSLDLLPGLLRVLNREVSKELAYWEEKGRNKGLLSEGFTDAYRINLANSFLYKAIVKTLLETEPMYVPKYLKSAGEINWGNWGVTGGTQYYENQDFKAPVSQPYIKLMAFHQAMGQVHYTHEIKIPPIGKNAAFIQSTRSLADYFFIDPDSKEKIDADQLEDVLADKFTSFYTLITAKDIPIGGLNLQGMGYDQPMFATQNIMYPGQVIAMVIAEKEKDAIEIGEYASEYCVGYGPITWQGGETPTNPGWEQPIISIDDAIRLGSIFPDSPSTAPFTTHIWKITRPGTELYWTDQQKDPLDKKPKVRKEKLDGAKCLVVENTQISGEQVHFYMETQSCVAFPQDDNQILVHPSSQSPMEMHQTIASTLASEQNKVQVEINQVGGGYGGKTEQTKFIVGPVAVAAKKLNKPIRLIMKREHDTAMIGKRHGYYGQYQIAVDQGNLRPEDKGLIRGFFVKMWADGGAFYDCSYIVSNCVQLRIDNAYKVQNFESQLDVCRTNKAPNTAMRAFGDIQGKLILENAIDDAAYAIKMDPAELRLKNMYERGDVTPFGQALSFCYMKDVWDYVAEKSNYHNRLKAVQEFNKTNKWKKRGIYMLPVKYGSGYNLVMIEQAAAVVSVFSGDGSISINQGGVDMGQGMMTKVEQVASYVLNVPMDLIQIHGPNTRIIPNPTSTGGSTGTAYNGEAVKQACEKMRKRMTEFGYQLLKDNGDEWCKEQGIDFWNYGVEGWASSVTKPGDQHPKLIWQNLVALAYQYRIDLISSFTAPIPGGTVPIPAMTFKTVEENKPIPGISIADVPSNTGAVDSFVGFTYSAACSEVEVDVLTGEVKILRADIVYDMGWSLNPAIDIGQVEGAFIQGVGYVMTEKLVFEPDGENKGQLNTLNTWRYKPPAITTIPLEMNTYLYPRSNSKEVPENPNGLFSSKEVGEPPLVLATSVFFAIKSAIRDSRVERGLSGFFKLDAPATVQEVSNALEVGKRDYIKVKQ</sequence>
<dbReference type="Gene3D" id="3.30.390.50">
    <property type="entry name" value="CO dehydrogenase flavoprotein, C-terminal domain"/>
    <property type="match status" value="1"/>
</dbReference>
<dbReference type="FunFam" id="3.30.365.10:FF:000001">
    <property type="entry name" value="Xanthine dehydrogenase oxidase"/>
    <property type="match status" value="1"/>
</dbReference>
<proteinExistence type="predicted"/>
<dbReference type="SUPFAM" id="SSF56176">
    <property type="entry name" value="FAD-binding/transporter-associated domain-like"/>
    <property type="match status" value="1"/>
</dbReference>
<dbReference type="InterPro" id="IPR016169">
    <property type="entry name" value="FAD-bd_PCMH_sub2"/>
</dbReference>
<dbReference type="STRING" id="1073327.SAMN04488108_0525"/>
<dbReference type="Pfam" id="PF00941">
    <property type="entry name" value="FAD_binding_5"/>
    <property type="match status" value="1"/>
</dbReference>
<dbReference type="Gene3D" id="1.10.150.120">
    <property type="entry name" value="[2Fe-2S]-binding domain"/>
    <property type="match status" value="1"/>
</dbReference>
<protein>
    <submittedName>
        <fullName evidence="8">Xanthine dehydrogenase/oxidase</fullName>
    </submittedName>
</protein>
<dbReference type="InterPro" id="IPR001041">
    <property type="entry name" value="2Fe-2S_ferredoxin-type"/>
</dbReference>
<reference evidence="9" key="1">
    <citation type="submission" date="2016-12" db="EMBL/GenBank/DDBJ databases">
        <authorList>
            <person name="Varghese N."/>
            <person name="Submissions S."/>
        </authorList>
    </citation>
    <scope>NUCLEOTIDE SEQUENCE [LARGE SCALE GENOMIC DNA]</scope>
    <source>
        <strain evidence="9">DSM 25035</strain>
    </source>
</reference>
<evidence type="ECO:0000256" key="5">
    <source>
        <dbReference type="ARBA" id="ARBA00053029"/>
    </source>
</evidence>
<evidence type="ECO:0000313" key="9">
    <source>
        <dbReference type="Proteomes" id="UP000184609"/>
    </source>
</evidence>
<keyword evidence="2" id="KW-0479">Metal-binding</keyword>
<dbReference type="InterPro" id="IPR012675">
    <property type="entry name" value="Beta-grasp_dom_sf"/>
</dbReference>
<evidence type="ECO:0000256" key="3">
    <source>
        <dbReference type="ARBA" id="ARBA00023002"/>
    </source>
</evidence>
<dbReference type="SUPFAM" id="SSF56003">
    <property type="entry name" value="Molybdenum cofactor-binding domain"/>
    <property type="match status" value="1"/>
</dbReference>
<dbReference type="InterPro" id="IPR036318">
    <property type="entry name" value="FAD-bd_PCMH-like_sf"/>
</dbReference>
<dbReference type="InterPro" id="IPR036010">
    <property type="entry name" value="2Fe-2S_ferredoxin-like_sf"/>
</dbReference>
<dbReference type="InterPro" id="IPR016208">
    <property type="entry name" value="Ald_Oxase/xanthine_DH-like"/>
</dbReference>
<dbReference type="EMBL" id="FRXN01000001">
    <property type="protein sequence ID" value="SHO60030.1"/>
    <property type="molecule type" value="Genomic_DNA"/>
</dbReference>
<gene>
    <name evidence="8" type="ORF">SAMN04488108_0525</name>
</gene>
<comment type="cofactor">
    <cofactor evidence="5">
        <name>Mo-molybdopterin cytosine dinucleotide</name>
        <dbReference type="ChEBI" id="CHEBI:71308"/>
    </cofactor>
</comment>
<dbReference type="Proteomes" id="UP000184609">
    <property type="component" value="Unassembled WGS sequence"/>
</dbReference>
<dbReference type="Pfam" id="PF20256">
    <property type="entry name" value="MoCoBD_2"/>
    <property type="match status" value="1"/>
</dbReference>
<keyword evidence="4" id="KW-0408">Iron</keyword>
<dbReference type="InterPro" id="IPR002888">
    <property type="entry name" value="2Fe-2S-bd"/>
</dbReference>
<feature type="domain" description="2Fe-2S ferredoxin-type" evidence="6">
    <location>
        <begin position="11"/>
        <end position="99"/>
    </location>
</feature>
<name>A0A1M7Z5H0_9BACT</name>
<dbReference type="PANTHER" id="PTHR11908">
    <property type="entry name" value="XANTHINE DEHYDROGENASE"/>
    <property type="match status" value="1"/>
</dbReference>
<dbReference type="SUPFAM" id="SSF47741">
    <property type="entry name" value="CO dehydrogenase ISP C-domain like"/>
    <property type="match status" value="1"/>
</dbReference>
<dbReference type="InterPro" id="IPR036884">
    <property type="entry name" value="2Fe-2S-bd_dom_sf"/>
</dbReference>
<keyword evidence="9" id="KW-1185">Reference proteome</keyword>
<dbReference type="PIRSF" id="PIRSF000127">
    <property type="entry name" value="Xanthine_DH"/>
    <property type="match status" value="1"/>
</dbReference>
<dbReference type="InterPro" id="IPR016166">
    <property type="entry name" value="FAD-bd_PCMH"/>
</dbReference>
<dbReference type="PROSITE" id="PS00197">
    <property type="entry name" value="2FE2S_FER_1"/>
    <property type="match status" value="1"/>
</dbReference>
<accession>A0A1M7Z5H0</accession>
<dbReference type="PANTHER" id="PTHR11908:SF132">
    <property type="entry name" value="ALDEHYDE OXIDASE 1-RELATED"/>
    <property type="match status" value="1"/>
</dbReference>
<keyword evidence="3" id="KW-0560">Oxidoreductase</keyword>
<evidence type="ECO:0000256" key="4">
    <source>
        <dbReference type="ARBA" id="ARBA00023004"/>
    </source>
</evidence>
<dbReference type="Pfam" id="PF03450">
    <property type="entry name" value="CO_deh_flav_C"/>
    <property type="match status" value="1"/>
</dbReference>
<dbReference type="GO" id="GO:0051537">
    <property type="term" value="F:2 iron, 2 sulfur cluster binding"/>
    <property type="evidence" value="ECO:0007669"/>
    <property type="project" value="InterPro"/>
</dbReference>
<dbReference type="Pfam" id="PF00111">
    <property type="entry name" value="Fer2"/>
    <property type="match status" value="1"/>
</dbReference>
<dbReference type="InterPro" id="IPR046867">
    <property type="entry name" value="AldOxase/xan_DH_MoCoBD2"/>
</dbReference>
<dbReference type="PROSITE" id="PS51387">
    <property type="entry name" value="FAD_PCMH"/>
    <property type="match status" value="1"/>
</dbReference>
<dbReference type="InterPro" id="IPR008274">
    <property type="entry name" value="AldOxase/xan_DH_MoCoBD1"/>
</dbReference>
<dbReference type="Gene3D" id="3.90.1170.50">
    <property type="entry name" value="Aldehyde oxidase/xanthine dehydrogenase, a/b hammerhead"/>
    <property type="match status" value="1"/>
</dbReference>
<feature type="domain" description="FAD-binding PCMH-type" evidence="7">
    <location>
        <begin position="290"/>
        <end position="486"/>
    </location>
</feature>
<evidence type="ECO:0000259" key="7">
    <source>
        <dbReference type="PROSITE" id="PS51387"/>
    </source>
</evidence>
<dbReference type="SUPFAM" id="SSF55447">
    <property type="entry name" value="CO dehydrogenase flavoprotein C-terminal domain-like"/>
    <property type="match status" value="1"/>
</dbReference>
<keyword evidence="1" id="KW-0500">Molybdenum</keyword>
<dbReference type="Pfam" id="PF02738">
    <property type="entry name" value="MoCoBD_1"/>
    <property type="match status" value="1"/>
</dbReference>
<evidence type="ECO:0000256" key="1">
    <source>
        <dbReference type="ARBA" id="ARBA00022505"/>
    </source>
</evidence>
<dbReference type="Gene3D" id="3.30.465.10">
    <property type="match status" value="1"/>
</dbReference>
<dbReference type="InterPro" id="IPR005107">
    <property type="entry name" value="CO_DH_flav_C"/>
</dbReference>
<dbReference type="GO" id="GO:0071949">
    <property type="term" value="F:FAD binding"/>
    <property type="evidence" value="ECO:0007669"/>
    <property type="project" value="InterPro"/>
</dbReference>
<dbReference type="FunFam" id="3.10.20.30:FF:000015">
    <property type="entry name" value="Aldehyde oxidase 1"/>
    <property type="match status" value="1"/>
</dbReference>
<evidence type="ECO:0000313" key="8">
    <source>
        <dbReference type="EMBL" id="SHO60030.1"/>
    </source>
</evidence>
<dbReference type="Pfam" id="PF01799">
    <property type="entry name" value="Fer2_2"/>
    <property type="match status" value="1"/>
</dbReference>
<organism evidence="8 9">
    <name type="scientific">Algoriphagus zhangzhouensis</name>
    <dbReference type="NCBI Taxonomy" id="1073327"/>
    <lineage>
        <taxon>Bacteria</taxon>
        <taxon>Pseudomonadati</taxon>
        <taxon>Bacteroidota</taxon>
        <taxon>Cytophagia</taxon>
        <taxon>Cytophagales</taxon>
        <taxon>Cyclobacteriaceae</taxon>
        <taxon>Algoriphagus</taxon>
    </lineage>
</organism>
<dbReference type="GO" id="GO:0005506">
    <property type="term" value="F:iron ion binding"/>
    <property type="evidence" value="ECO:0007669"/>
    <property type="project" value="InterPro"/>
</dbReference>
<dbReference type="InterPro" id="IPR037165">
    <property type="entry name" value="AldOxase/xan_DH_Mopterin-bd_sf"/>
</dbReference>
<dbReference type="SUPFAM" id="SSF54665">
    <property type="entry name" value="CO dehydrogenase molybdoprotein N-domain-like"/>
    <property type="match status" value="1"/>
</dbReference>
<dbReference type="InterPro" id="IPR036856">
    <property type="entry name" value="Ald_Oxase/Xan_DH_a/b_sf"/>
</dbReference>
<dbReference type="Gene3D" id="3.30.365.10">
    <property type="entry name" value="Aldehyde oxidase/xanthine dehydrogenase, molybdopterin binding domain"/>
    <property type="match status" value="4"/>
</dbReference>
<dbReference type="InterPro" id="IPR002346">
    <property type="entry name" value="Mopterin_DH_FAD-bd"/>
</dbReference>
<evidence type="ECO:0000256" key="2">
    <source>
        <dbReference type="ARBA" id="ARBA00022723"/>
    </source>
</evidence>
<dbReference type="InterPro" id="IPR036683">
    <property type="entry name" value="CO_DH_flav_C_dom_sf"/>
</dbReference>
<dbReference type="Gene3D" id="3.10.20.30">
    <property type="match status" value="1"/>
</dbReference>